<dbReference type="Pfam" id="PF06127">
    <property type="entry name" value="Mpo1-like"/>
    <property type="match status" value="1"/>
</dbReference>
<feature type="transmembrane region" description="Helical" evidence="1">
    <location>
        <begin position="132"/>
        <end position="158"/>
    </location>
</feature>
<name>A0ABQ8GN98_9PEZI</name>
<feature type="transmembrane region" description="Helical" evidence="1">
    <location>
        <begin position="93"/>
        <end position="112"/>
    </location>
</feature>
<reference evidence="2 3" key="1">
    <citation type="journal article" date="2021" name="Nat. Commun.">
        <title>Genetic determinants of endophytism in the Arabidopsis root mycobiome.</title>
        <authorList>
            <person name="Mesny F."/>
            <person name="Miyauchi S."/>
            <person name="Thiergart T."/>
            <person name="Pickel B."/>
            <person name="Atanasova L."/>
            <person name="Karlsson M."/>
            <person name="Huettel B."/>
            <person name="Barry K.W."/>
            <person name="Haridas S."/>
            <person name="Chen C."/>
            <person name="Bauer D."/>
            <person name="Andreopoulos W."/>
            <person name="Pangilinan J."/>
            <person name="LaButti K."/>
            <person name="Riley R."/>
            <person name="Lipzen A."/>
            <person name="Clum A."/>
            <person name="Drula E."/>
            <person name="Henrissat B."/>
            <person name="Kohler A."/>
            <person name="Grigoriev I.V."/>
            <person name="Martin F.M."/>
            <person name="Hacquard S."/>
        </authorList>
    </citation>
    <scope>NUCLEOTIDE SEQUENCE [LARGE SCALE GENOMIC DNA]</scope>
    <source>
        <strain evidence="2 3">MPI-SDFR-AT-0080</strain>
    </source>
</reference>
<evidence type="ECO:0000313" key="3">
    <source>
        <dbReference type="Proteomes" id="UP000774617"/>
    </source>
</evidence>
<dbReference type="InterPro" id="IPR009305">
    <property type="entry name" value="Mpo1-like"/>
</dbReference>
<feature type="transmembrane region" description="Helical" evidence="1">
    <location>
        <begin position="170"/>
        <end position="190"/>
    </location>
</feature>
<gene>
    <name evidence="2" type="ORF">B0J12DRAFT_650368</name>
</gene>
<proteinExistence type="predicted"/>
<feature type="transmembrane region" description="Helical" evidence="1">
    <location>
        <begin position="210"/>
        <end position="231"/>
    </location>
</feature>
<dbReference type="PANTHER" id="PTHR28026:SF9">
    <property type="entry name" value="2-HYDROXY-PALMITIC ACID DIOXYGENASE MPO1"/>
    <property type="match status" value="1"/>
</dbReference>
<accession>A0ABQ8GN98</accession>
<evidence type="ECO:0000256" key="1">
    <source>
        <dbReference type="SAM" id="Phobius"/>
    </source>
</evidence>
<dbReference type="PANTHER" id="PTHR28026">
    <property type="entry name" value="DUF962 DOMAIN PROTEIN (AFU_ORTHOLOGUE AFUA_8G05310)"/>
    <property type="match status" value="1"/>
</dbReference>
<keyword evidence="1" id="KW-0472">Membrane</keyword>
<keyword evidence="1" id="KW-1133">Transmembrane helix</keyword>
<organism evidence="2 3">
    <name type="scientific">Macrophomina phaseolina</name>
    <dbReference type="NCBI Taxonomy" id="35725"/>
    <lineage>
        <taxon>Eukaryota</taxon>
        <taxon>Fungi</taxon>
        <taxon>Dikarya</taxon>
        <taxon>Ascomycota</taxon>
        <taxon>Pezizomycotina</taxon>
        <taxon>Dothideomycetes</taxon>
        <taxon>Dothideomycetes incertae sedis</taxon>
        <taxon>Botryosphaeriales</taxon>
        <taxon>Botryosphaeriaceae</taxon>
        <taxon>Macrophomina</taxon>
    </lineage>
</organism>
<evidence type="ECO:0000313" key="2">
    <source>
        <dbReference type="EMBL" id="KAH7060845.1"/>
    </source>
</evidence>
<dbReference type="Proteomes" id="UP000774617">
    <property type="component" value="Unassembled WGS sequence"/>
</dbReference>
<keyword evidence="1" id="KW-0812">Transmembrane</keyword>
<sequence>MMRSGFRFPLHRLGNREITSHLGITLPRDLRLASTGCSHLLDSSRSLFFVQPPSHIRHTSELLHHPTFKMAGVLNLEKQLTFYGSYHHNPVNIGVHITCVPLIMMTAFLFLANTPAVSVPDALSIPNLPLNAGTFFATLYSFLYILMEPVAGGLLAPLIFAGTAGVQHLLATYGATANYYAIGLHIFAWIAQFVGHGKFEGRAPALLDNLVQALFLAPFFVWLEVLFYFGYRPELKARIDKAVEQNLKKFKEEKAKKTANGSTNGNAH</sequence>
<evidence type="ECO:0008006" key="4">
    <source>
        <dbReference type="Google" id="ProtNLM"/>
    </source>
</evidence>
<dbReference type="EMBL" id="JAGTJR010000005">
    <property type="protein sequence ID" value="KAH7060845.1"/>
    <property type="molecule type" value="Genomic_DNA"/>
</dbReference>
<protein>
    <recommendedName>
        <fullName evidence="4">DUF962 domain-containing protein</fullName>
    </recommendedName>
</protein>
<keyword evidence="3" id="KW-1185">Reference proteome</keyword>
<comment type="caution">
    <text evidence="2">The sequence shown here is derived from an EMBL/GenBank/DDBJ whole genome shotgun (WGS) entry which is preliminary data.</text>
</comment>